<proteinExistence type="predicted"/>
<protein>
    <submittedName>
        <fullName evidence="1">Uncharacterized protein</fullName>
    </submittedName>
</protein>
<reference evidence="1 2" key="1">
    <citation type="submission" date="2021-06" db="EMBL/GenBank/DDBJ databases">
        <title>Caerostris darwini draft genome.</title>
        <authorList>
            <person name="Kono N."/>
            <person name="Arakawa K."/>
        </authorList>
    </citation>
    <scope>NUCLEOTIDE SEQUENCE [LARGE SCALE GENOMIC DNA]</scope>
</reference>
<accession>A0AAV4RWS9</accession>
<comment type="caution">
    <text evidence="1">The sequence shown here is derived from an EMBL/GenBank/DDBJ whole genome shotgun (WGS) entry which is preliminary data.</text>
</comment>
<keyword evidence="2" id="KW-1185">Reference proteome</keyword>
<dbReference type="Proteomes" id="UP001054837">
    <property type="component" value="Unassembled WGS sequence"/>
</dbReference>
<name>A0AAV4RWS9_9ARAC</name>
<evidence type="ECO:0000313" key="2">
    <source>
        <dbReference type="Proteomes" id="UP001054837"/>
    </source>
</evidence>
<evidence type="ECO:0000313" key="1">
    <source>
        <dbReference type="EMBL" id="GIY26089.1"/>
    </source>
</evidence>
<sequence>MPFGRILNPKCTNFPIVLEPEKLQCSLIGWEVMNFRIIKSSFAALNLNQLLETQSYQSKSNGSTSQQMVLSSPLPSNLLPPSFVRANLLRNSADLENEGESSPSKIHLRTF</sequence>
<dbReference type="EMBL" id="BPLQ01006896">
    <property type="protein sequence ID" value="GIY26089.1"/>
    <property type="molecule type" value="Genomic_DNA"/>
</dbReference>
<organism evidence="1 2">
    <name type="scientific">Caerostris darwini</name>
    <dbReference type="NCBI Taxonomy" id="1538125"/>
    <lineage>
        <taxon>Eukaryota</taxon>
        <taxon>Metazoa</taxon>
        <taxon>Ecdysozoa</taxon>
        <taxon>Arthropoda</taxon>
        <taxon>Chelicerata</taxon>
        <taxon>Arachnida</taxon>
        <taxon>Araneae</taxon>
        <taxon>Araneomorphae</taxon>
        <taxon>Entelegynae</taxon>
        <taxon>Araneoidea</taxon>
        <taxon>Araneidae</taxon>
        <taxon>Caerostris</taxon>
    </lineage>
</organism>
<dbReference type="AlphaFoldDB" id="A0AAV4RWS9"/>
<gene>
    <name evidence="1" type="ORF">CDAR_114021</name>
</gene>